<evidence type="ECO:0000313" key="2">
    <source>
        <dbReference type="Proteomes" id="UP001497382"/>
    </source>
</evidence>
<dbReference type="AlphaFoldDB" id="A0AAV1YU02"/>
<keyword evidence="2" id="KW-1185">Reference proteome</keyword>
<dbReference type="PANTHER" id="PTHR37162:SF11">
    <property type="match status" value="1"/>
</dbReference>
<sequence>MFPDSKIAEKFSCGPTKCSYLISFGIAPYIKNVLFKCLGDVDVYSLMFDEALNKSLQTKQMDLHIRFWNEKNQEVETRYVTSSFMGHSTAEDILREFRISTEKLDLRKVLSVSMDGPSVNWKFFNLFDVEIQKEFATSLINVGSCSLHVVNNSFRHGERVSQWDIDIFLSSIYYLFKDSPARREDYLKVSEIGKLPKKFCRTRWLENAAAAERAIEIWNDLVLYVNNVENNKVPTPKCKSYKFIAKSIKDPTLPIKLRFFRSLTKLIEPFLEFYQRDCPLLPFLAEDIKKMVIDCLKTFSVMKNEILEGLTTVNSIFKFDFSNKASYADISKVSSGFSGDRMLKSLSFQKNS</sequence>
<dbReference type="SUPFAM" id="SSF53098">
    <property type="entry name" value="Ribonuclease H-like"/>
    <property type="match status" value="1"/>
</dbReference>
<reference evidence="1 2" key="1">
    <citation type="submission" date="2024-04" db="EMBL/GenBank/DDBJ databases">
        <authorList>
            <person name="Rising A."/>
            <person name="Reimegard J."/>
            <person name="Sonavane S."/>
            <person name="Akerstrom W."/>
            <person name="Nylinder S."/>
            <person name="Hedman E."/>
            <person name="Kallberg Y."/>
        </authorList>
    </citation>
    <scope>NUCLEOTIDE SEQUENCE [LARGE SCALE GENOMIC DNA]</scope>
</reference>
<gene>
    <name evidence="1" type="ORF">LARSCL_LOCUS897</name>
</gene>
<dbReference type="EMBL" id="CAXIEN010000005">
    <property type="protein sequence ID" value="CAL1262272.1"/>
    <property type="molecule type" value="Genomic_DNA"/>
</dbReference>
<protein>
    <submittedName>
        <fullName evidence="1">Uncharacterized protein</fullName>
    </submittedName>
</protein>
<comment type="caution">
    <text evidence="1">The sequence shown here is derived from an EMBL/GenBank/DDBJ whole genome shotgun (WGS) entry which is preliminary data.</text>
</comment>
<dbReference type="Proteomes" id="UP001497382">
    <property type="component" value="Unassembled WGS sequence"/>
</dbReference>
<dbReference type="InterPro" id="IPR012337">
    <property type="entry name" value="RNaseH-like_sf"/>
</dbReference>
<proteinExistence type="predicted"/>
<name>A0AAV1YU02_9ARAC</name>
<evidence type="ECO:0000313" key="1">
    <source>
        <dbReference type="EMBL" id="CAL1262272.1"/>
    </source>
</evidence>
<accession>A0AAV1YU02</accession>
<dbReference type="PANTHER" id="PTHR37162">
    <property type="entry name" value="HAT FAMILY DIMERISATION DOMAINCONTAINING PROTEIN-RELATED"/>
    <property type="match status" value="1"/>
</dbReference>
<organism evidence="1 2">
    <name type="scientific">Larinioides sclopetarius</name>
    <dbReference type="NCBI Taxonomy" id="280406"/>
    <lineage>
        <taxon>Eukaryota</taxon>
        <taxon>Metazoa</taxon>
        <taxon>Ecdysozoa</taxon>
        <taxon>Arthropoda</taxon>
        <taxon>Chelicerata</taxon>
        <taxon>Arachnida</taxon>
        <taxon>Araneae</taxon>
        <taxon>Araneomorphae</taxon>
        <taxon>Entelegynae</taxon>
        <taxon>Araneoidea</taxon>
        <taxon>Araneidae</taxon>
        <taxon>Larinioides</taxon>
    </lineage>
</organism>